<accession>D5C2I2</accession>
<reference evidence="2" key="1">
    <citation type="submission" date="2010-04" db="EMBL/GenBank/DDBJ databases">
        <title>Complete genome sequence of Nitrosococcus halophilus Nc4, a salt-adapted, aerobic obligate ammonia-oxidizing sulfur purple bacterium.</title>
        <authorList>
            <consortium name="US DOE Joint Genome Institute"/>
            <person name="Campbell M.A."/>
            <person name="Malfatti S.A."/>
            <person name="Chain P.S.G."/>
            <person name="Heidelberg J.F."/>
            <person name="Ward B.B."/>
            <person name="Klotz M.G."/>
        </authorList>
    </citation>
    <scope>NUCLEOTIDE SEQUENCE [LARGE SCALE GENOMIC DNA]</scope>
    <source>
        <strain evidence="2">Nc4</strain>
    </source>
</reference>
<dbReference type="EMBL" id="CP001798">
    <property type="protein sequence ID" value="ADE14841.1"/>
    <property type="molecule type" value="Genomic_DNA"/>
</dbReference>
<keyword evidence="2" id="KW-1185">Reference proteome</keyword>
<dbReference type="AlphaFoldDB" id="D5C2I2"/>
<name>D5C2I2_NITHN</name>
<protein>
    <submittedName>
        <fullName evidence="1">Uncharacterized protein</fullName>
    </submittedName>
</protein>
<evidence type="ECO:0000313" key="2">
    <source>
        <dbReference type="Proteomes" id="UP000001844"/>
    </source>
</evidence>
<dbReference type="KEGG" id="nhl:Nhal_1717"/>
<gene>
    <name evidence="1" type="ordered locus">Nhal_1717</name>
</gene>
<organism evidence="1 2">
    <name type="scientific">Nitrosococcus halophilus (strain Nc4)</name>
    <dbReference type="NCBI Taxonomy" id="472759"/>
    <lineage>
        <taxon>Bacteria</taxon>
        <taxon>Pseudomonadati</taxon>
        <taxon>Pseudomonadota</taxon>
        <taxon>Gammaproteobacteria</taxon>
        <taxon>Chromatiales</taxon>
        <taxon>Chromatiaceae</taxon>
        <taxon>Nitrosococcus</taxon>
    </lineage>
</organism>
<sequence length="46" mass="4901">MSTFNKGCNYITEVALKDRFGLNKDKAKLEGAPPSPLSFALEGVAA</sequence>
<evidence type="ECO:0000313" key="1">
    <source>
        <dbReference type="EMBL" id="ADE14841.1"/>
    </source>
</evidence>
<dbReference type="STRING" id="472759.Nhal_1717"/>
<dbReference type="Proteomes" id="UP000001844">
    <property type="component" value="Chromosome"/>
</dbReference>
<proteinExistence type="predicted"/>
<dbReference type="HOGENOM" id="CLU_3186368_0_0_6"/>